<evidence type="ECO:0000256" key="8">
    <source>
        <dbReference type="SAM" id="MobiDB-lite"/>
    </source>
</evidence>
<dbReference type="Pfam" id="PF00767">
    <property type="entry name" value="Poty_coat"/>
    <property type="match status" value="1"/>
</dbReference>
<organism evidence="9">
    <name type="scientific">Plum pox virus</name>
    <dbReference type="NCBI Taxonomy" id="12211"/>
    <lineage>
        <taxon>Viruses</taxon>
        <taxon>Riboviria</taxon>
        <taxon>Orthornavirae</taxon>
        <taxon>Pisuviricota</taxon>
        <taxon>Stelpaviricetes</taxon>
        <taxon>Patatavirales</taxon>
        <taxon>Potyviridae</taxon>
        <taxon>Potyvirus</taxon>
        <taxon>Potyvirus plumpoxi</taxon>
    </lineage>
</organism>
<name>Q84908_9POTV</name>
<reference evidence="9" key="1">
    <citation type="submission" date="1991-02" db="EMBL/GenBank/DDBJ databases">
        <authorList>
            <person name="Maiss E."/>
        </authorList>
    </citation>
    <scope>NUCLEOTIDE SEQUENCE</scope>
</reference>
<evidence type="ECO:0000256" key="6">
    <source>
        <dbReference type="ARBA" id="ARBA00029405"/>
    </source>
</evidence>
<evidence type="ECO:0000256" key="4">
    <source>
        <dbReference type="ARBA" id="ARBA00022561"/>
    </source>
</evidence>
<evidence type="ECO:0000256" key="1">
    <source>
        <dbReference type="ARBA" id="ARBA00004328"/>
    </source>
</evidence>
<dbReference type="EMBL" id="X57975">
    <property type="protein sequence ID" value="CAA41041.1"/>
    <property type="molecule type" value="mRNA"/>
</dbReference>
<evidence type="ECO:0000256" key="5">
    <source>
        <dbReference type="ARBA" id="ARBA00022844"/>
    </source>
</evidence>
<feature type="region of interest" description="Disordered" evidence="8">
    <location>
        <begin position="1"/>
        <end position="44"/>
    </location>
</feature>
<sequence length="330" mass="36693">ADEREDEEEVDAGKPLVFTAPAATSPILQPPPVIQPAPRTTAPMLNPIFTPATTQPATKPVSQVSGPQLQTFGTYGNEDASPSNSNALVNTNRDRDVDAGSIGTFTVPRLKAMTSKLSLPKVKGKAIMNLNHLAHYSPAQVDLSNTRAPQSCFQTWYEGVKRDYDVTDDEMSIILNGLMVWCIENGTSPNINGMWVMMDGETQVEYPIKPLLDHAKPTFRQIMAHFSNVAEAYIEKRNYEKAYMPRYGIQRNLTDYSLARYAFDFYEMTSTTPVRAREAHIQMKAAALRNVQNRLFGLDGNVGTQEEDTERHTAGDVNRNMHNLLGVRGV</sequence>
<feature type="compositionally biased region" description="Acidic residues" evidence="8">
    <location>
        <begin position="1"/>
        <end position="10"/>
    </location>
</feature>
<dbReference type="SMR" id="Q84908"/>
<dbReference type="GO" id="GO:0019028">
    <property type="term" value="C:viral capsid"/>
    <property type="evidence" value="ECO:0007669"/>
    <property type="project" value="UniProtKB-KW"/>
</dbReference>
<dbReference type="PIR" id="S30576">
    <property type="entry name" value="S30576"/>
</dbReference>
<comment type="subcellular location">
    <subcellularLocation>
        <location evidence="1">Virion</location>
    </subcellularLocation>
</comment>
<dbReference type="InterPro" id="IPR001592">
    <property type="entry name" value="Poty_coat"/>
</dbReference>
<evidence type="ECO:0000256" key="7">
    <source>
        <dbReference type="RuleBase" id="RU003351"/>
    </source>
</evidence>
<comment type="function">
    <text evidence="6">Involved in aphid transmission, cell-to-cell and systemis movement, encapsidation of the viral RNA and in the regulation of viral RNA amplification.</text>
</comment>
<evidence type="ECO:0000256" key="3">
    <source>
        <dbReference type="ARBA" id="ARBA00020107"/>
    </source>
</evidence>
<evidence type="ECO:0000256" key="2">
    <source>
        <dbReference type="ARBA" id="ARBA00006064"/>
    </source>
</evidence>
<accession>Q84908</accession>
<keyword evidence="5" id="KW-0946">Virion</keyword>
<keyword evidence="4 9" id="KW-0167">Capsid protein</keyword>
<evidence type="ECO:0000313" key="9">
    <source>
        <dbReference type="EMBL" id="CAA41041.1"/>
    </source>
</evidence>
<proteinExistence type="evidence at transcript level"/>
<protein>
    <recommendedName>
        <fullName evidence="3">Genome polyprotein</fullName>
    </recommendedName>
</protein>
<comment type="similarity">
    <text evidence="2 7">Belongs to the potyviridae genome polyprotein family.</text>
</comment>